<organism evidence="4 5">
    <name type="scientific">Neotoma lepida</name>
    <name type="common">Desert woodrat</name>
    <dbReference type="NCBI Taxonomy" id="56216"/>
    <lineage>
        <taxon>Eukaryota</taxon>
        <taxon>Metazoa</taxon>
        <taxon>Chordata</taxon>
        <taxon>Craniata</taxon>
        <taxon>Vertebrata</taxon>
        <taxon>Euteleostomi</taxon>
        <taxon>Mammalia</taxon>
        <taxon>Eutheria</taxon>
        <taxon>Euarchontoglires</taxon>
        <taxon>Glires</taxon>
        <taxon>Rodentia</taxon>
        <taxon>Myomorpha</taxon>
        <taxon>Muroidea</taxon>
        <taxon>Cricetidae</taxon>
        <taxon>Neotominae</taxon>
        <taxon>Neotoma</taxon>
    </lineage>
</organism>
<reference evidence="4 5" key="1">
    <citation type="submission" date="2016-06" db="EMBL/GenBank/DDBJ databases">
        <title>The Draft Genome Sequence and Annotation of the Desert Woodrat Neotoma lepida.</title>
        <authorList>
            <person name="Campbell M."/>
            <person name="Oakeson K.F."/>
            <person name="Yandell M."/>
            <person name="Halpert J.R."/>
            <person name="Dearing D."/>
        </authorList>
    </citation>
    <scope>NUCLEOTIDE SEQUENCE [LARGE SCALE GENOMIC DNA]</scope>
    <source>
        <strain evidence="4">417</strain>
        <tissue evidence="4">Liver</tissue>
    </source>
</reference>
<dbReference type="AlphaFoldDB" id="A0A1A6H253"/>
<name>A0A1A6H253_NEOLE</name>
<evidence type="ECO:0000313" key="5">
    <source>
        <dbReference type="Proteomes" id="UP000092124"/>
    </source>
</evidence>
<dbReference type="InterPro" id="IPR036772">
    <property type="entry name" value="SRCR-like_dom_sf"/>
</dbReference>
<protein>
    <recommendedName>
        <fullName evidence="3">SRCR domain-containing protein</fullName>
    </recommendedName>
</protein>
<dbReference type="Gene3D" id="3.10.250.10">
    <property type="entry name" value="SRCR-like domain"/>
    <property type="match status" value="1"/>
</dbReference>
<proteinExistence type="predicted"/>
<evidence type="ECO:0000313" key="4">
    <source>
        <dbReference type="EMBL" id="OBS72668.1"/>
    </source>
</evidence>
<accession>A0A1A6H253</accession>
<dbReference type="Proteomes" id="UP000092124">
    <property type="component" value="Unassembled WGS sequence"/>
</dbReference>
<dbReference type="PROSITE" id="PS50287">
    <property type="entry name" value="SRCR_2"/>
    <property type="match status" value="1"/>
</dbReference>
<dbReference type="EMBL" id="LZPO01055084">
    <property type="protein sequence ID" value="OBS72668.1"/>
    <property type="molecule type" value="Genomic_DNA"/>
</dbReference>
<dbReference type="SUPFAM" id="SSF56487">
    <property type="entry name" value="SRCR-like"/>
    <property type="match status" value="1"/>
</dbReference>
<sequence length="92" mass="10307">MWLDEVECLGSGVTLEACQAELWGHRDCTHKEDADVHCVGSGMLGHLQSDGIYEDIEVVPVQKKEEKTTLSRLLMQEEGYDDAEEPEDQSRG</sequence>
<comment type="caution">
    <text evidence="2">Lacks conserved residue(s) required for the propagation of feature annotation.</text>
</comment>
<feature type="disulfide bond" evidence="2">
    <location>
        <begin position="8"/>
        <end position="18"/>
    </location>
</feature>
<evidence type="ECO:0000259" key="3">
    <source>
        <dbReference type="PROSITE" id="PS50287"/>
    </source>
</evidence>
<comment type="caution">
    <text evidence="4">The sequence shown here is derived from an EMBL/GenBank/DDBJ whole genome shotgun (WGS) entry which is preliminary data.</text>
</comment>
<gene>
    <name evidence="4" type="ORF">A6R68_12746</name>
</gene>
<dbReference type="InterPro" id="IPR001190">
    <property type="entry name" value="SRCR"/>
</dbReference>
<evidence type="ECO:0000256" key="2">
    <source>
        <dbReference type="PROSITE-ProRule" id="PRU00196"/>
    </source>
</evidence>
<dbReference type="STRING" id="56216.A0A1A6H253"/>
<keyword evidence="1 2" id="KW-1015">Disulfide bond</keyword>
<keyword evidence="5" id="KW-1185">Reference proteome</keyword>
<dbReference type="GO" id="GO:0016020">
    <property type="term" value="C:membrane"/>
    <property type="evidence" value="ECO:0007669"/>
    <property type="project" value="InterPro"/>
</dbReference>
<evidence type="ECO:0000256" key="1">
    <source>
        <dbReference type="ARBA" id="ARBA00023157"/>
    </source>
</evidence>
<dbReference type="OrthoDB" id="10576781at2759"/>
<feature type="domain" description="SRCR" evidence="3">
    <location>
        <begin position="1"/>
        <end position="39"/>
    </location>
</feature>
<dbReference type="Pfam" id="PF00530">
    <property type="entry name" value="SRCR"/>
    <property type="match status" value="1"/>
</dbReference>